<keyword evidence="5" id="KW-0819">tRNA processing</keyword>
<comment type="cofactor">
    <cofactor evidence="1">
        <name>FMN</name>
        <dbReference type="ChEBI" id="CHEBI:58210"/>
    </cofactor>
</comment>
<dbReference type="PANTHER" id="PTHR11082">
    <property type="entry name" value="TRNA-DIHYDROURIDINE SYNTHASE"/>
    <property type="match status" value="1"/>
</dbReference>
<keyword evidence="2" id="KW-0285">Flavoprotein</keyword>
<feature type="region of interest" description="Disordered" evidence="9">
    <location>
        <begin position="123"/>
        <end position="157"/>
    </location>
</feature>
<dbReference type="PANTHER" id="PTHR11082:SF31">
    <property type="entry name" value="TRNA-DIHYDROURIDINE(20A_20B) SYNTHASE [NAD(P)+]-LIKE"/>
    <property type="match status" value="1"/>
</dbReference>
<dbReference type="PROSITE" id="PS01136">
    <property type="entry name" value="UPF0034"/>
    <property type="match status" value="1"/>
</dbReference>
<protein>
    <recommendedName>
        <fullName evidence="10">DUS-like FMN-binding domain-containing protein</fullName>
    </recommendedName>
</protein>
<evidence type="ECO:0000256" key="1">
    <source>
        <dbReference type="ARBA" id="ARBA00001917"/>
    </source>
</evidence>
<comment type="caution">
    <text evidence="11">The sequence shown here is derived from an EMBL/GenBank/DDBJ whole genome shotgun (WGS) entry which is preliminary data.</text>
</comment>
<dbReference type="InterPro" id="IPR035587">
    <property type="entry name" value="DUS-like_FMN-bd"/>
</dbReference>
<evidence type="ECO:0000313" key="11">
    <source>
        <dbReference type="EMBL" id="RSH87421.1"/>
    </source>
</evidence>
<evidence type="ECO:0000256" key="9">
    <source>
        <dbReference type="SAM" id="MobiDB-lite"/>
    </source>
</evidence>
<organism evidence="11 12">
    <name type="scientific">Saitozyma podzolica</name>
    <dbReference type="NCBI Taxonomy" id="1890683"/>
    <lineage>
        <taxon>Eukaryota</taxon>
        <taxon>Fungi</taxon>
        <taxon>Dikarya</taxon>
        <taxon>Basidiomycota</taxon>
        <taxon>Agaricomycotina</taxon>
        <taxon>Tremellomycetes</taxon>
        <taxon>Tremellales</taxon>
        <taxon>Trimorphomycetaceae</taxon>
        <taxon>Saitozyma</taxon>
    </lineage>
</organism>
<dbReference type="GO" id="GO:0050660">
    <property type="term" value="F:flavin adenine dinucleotide binding"/>
    <property type="evidence" value="ECO:0007669"/>
    <property type="project" value="InterPro"/>
</dbReference>
<keyword evidence="12" id="KW-1185">Reference proteome</keyword>
<dbReference type="SUPFAM" id="SSF51395">
    <property type="entry name" value="FMN-linked oxidoreductases"/>
    <property type="match status" value="1"/>
</dbReference>
<dbReference type="GO" id="GO:0017150">
    <property type="term" value="F:tRNA dihydrouridine synthase activity"/>
    <property type="evidence" value="ECO:0007669"/>
    <property type="project" value="InterPro"/>
</dbReference>
<evidence type="ECO:0000256" key="3">
    <source>
        <dbReference type="ARBA" id="ARBA00022643"/>
    </source>
</evidence>
<dbReference type="Proteomes" id="UP000279259">
    <property type="component" value="Unassembled WGS sequence"/>
</dbReference>
<evidence type="ECO:0000256" key="4">
    <source>
        <dbReference type="ARBA" id="ARBA00022664"/>
    </source>
</evidence>
<name>A0A427Y8K5_9TREE</name>
<evidence type="ECO:0000313" key="12">
    <source>
        <dbReference type="Proteomes" id="UP000279259"/>
    </source>
</evidence>
<evidence type="ECO:0000256" key="5">
    <source>
        <dbReference type="ARBA" id="ARBA00022694"/>
    </source>
</evidence>
<dbReference type="AlphaFoldDB" id="A0A427Y8K5"/>
<proteinExistence type="predicted"/>
<dbReference type="CDD" id="cd02801">
    <property type="entry name" value="DUS_like_FMN"/>
    <property type="match status" value="1"/>
</dbReference>
<evidence type="ECO:0000256" key="7">
    <source>
        <dbReference type="ARBA" id="ARBA00048342"/>
    </source>
</evidence>
<dbReference type="InterPro" id="IPR018517">
    <property type="entry name" value="tRNA_hU_synthase_CS"/>
</dbReference>
<evidence type="ECO:0000256" key="6">
    <source>
        <dbReference type="ARBA" id="ARBA00023002"/>
    </source>
</evidence>
<dbReference type="InterPro" id="IPR013785">
    <property type="entry name" value="Aldolase_TIM"/>
</dbReference>
<keyword evidence="4" id="KW-0507">mRNA processing</keyword>
<sequence>MTSELSSSWADFDLPIPPPQPVSSLLTNYSSPINVLAPLVRCGKLPFRHLCSLYETHVTYTPMILAQEFSRSQSARMADFTSSRDERGVFWVENRTGEGIGQGVEVKVGSVVRPMIYGHPEDFPNGQPDLSHLNLDDPSEVRADSDSPPIAPYKTYYTPPPHTRLPPTFLPPTRHSTLIRGSLIAQFASPNPGCLADAAELVAPYVDGLDLNCGCPQRWAYNEGIGCALLRKPELVRDMVRAVKGRLGWGWPVSVKIRVDPDLKLTDQLVRSAISAGVSHITIHGRTRHQASTEPISLPAIRFAVESARGEVPCVGNGSVWNVQDAENMRAETGVRGVMGARGLLANPALFAGYDRTPKHAVEQFVSLSVDYGLIFPLFHRHLAYMLESHYHRSERIYFNGLTSSVAAIDHLVSRGIDLPARHTEPIWDARRGRTMLK</sequence>
<evidence type="ECO:0000256" key="2">
    <source>
        <dbReference type="ARBA" id="ARBA00022630"/>
    </source>
</evidence>
<dbReference type="Pfam" id="PF01207">
    <property type="entry name" value="Dus"/>
    <property type="match status" value="2"/>
</dbReference>
<evidence type="ECO:0000259" key="10">
    <source>
        <dbReference type="Pfam" id="PF01207"/>
    </source>
</evidence>
<dbReference type="STRING" id="1890683.A0A427Y8K5"/>
<feature type="domain" description="DUS-like FMN-binding" evidence="10">
    <location>
        <begin position="36"/>
        <end position="86"/>
    </location>
</feature>
<dbReference type="GO" id="GO:0006397">
    <property type="term" value="P:mRNA processing"/>
    <property type="evidence" value="ECO:0007669"/>
    <property type="project" value="UniProtKB-KW"/>
</dbReference>
<reference evidence="11 12" key="1">
    <citation type="submission" date="2018-11" db="EMBL/GenBank/DDBJ databases">
        <title>Genome sequence of Saitozyma podzolica DSM 27192.</title>
        <authorList>
            <person name="Aliyu H."/>
            <person name="Gorte O."/>
            <person name="Ochsenreither K."/>
        </authorList>
    </citation>
    <scope>NUCLEOTIDE SEQUENCE [LARGE SCALE GENOMIC DNA]</scope>
    <source>
        <strain evidence="11 12">DSM 27192</strain>
    </source>
</reference>
<evidence type="ECO:0000256" key="8">
    <source>
        <dbReference type="ARBA" id="ARBA00049447"/>
    </source>
</evidence>
<gene>
    <name evidence="11" type="ORF">EHS25_003331</name>
</gene>
<dbReference type="OrthoDB" id="9977870at2759"/>
<keyword evidence="3" id="KW-0288">FMN</keyword>
<comment type="catalytic activity">
    <reaction evidence="8">
        <text>a 5,6-dihydrouridine in mRNA + NADP(+) = a uridine in mRNA + NADPH + H(+)</text>
        <dbReference type="Rhea" id="RHEA:69855"/>
        <dbReference type="Rhea" id="RHEA-COMP:14658"/>
        <dbReference type="Rhea" id="RHEA-COMP:17789"/>
        <dbReference type="ChEBI" id="CHEBI:15378"/>
        <dbReference type="ChEBI" id="CHEBI:57783"/>
        <dbReference type="ChEBI" id="CHEBI:58349"/>
        <dbReference type="ChEBI" id="CHEBI:65315"/>
        <dbReference type="ChEBI" id="CHEBI:74443"/>
    </reaction>
    <physiologicalReaction direction="right-to-left" evidence="8">
        <dbReference type="Rhea" id="RHEA:69857"/>
    </physiologicalReaction>
</comment>
<feature type="domain" description="DUS-like FMN-binding" evidence="10">
    <location>
        <begin position="182"/>
        <end position="393"/>
    </location>
</feature>
<dbReference type="EMBL" id="RSCD01000017">
    <property type="protein sequence ID" value="RSH87421.1"/>
    <property type="molecule type" value="Genomic_DNA"/>
</dbReference>
<keyword evidence="6" id="KW-0560">Oxidoreductase</keyword>
<comment type="catalytic activity">
    <reaction evidence="7">
        <text>a 5,6-dihydrouridine in mRNA + NAD(+) = a uridine in mRNA + NADH + H(+)</text>
        <dbReference type="Rhea" id="RHEA:69851"/>
        <dbReference type="Rhea" id="RHEA-COMP:14658"/>
        <dbReference type="Rhea" id="RHEA-COMP:17789"/>
        <dbReference type="ChEBI" id="CHEBI:15378"/>
        <dbReference type="ChEBI" id="CHEBI:57540"/>
        <dbReference type="ChEBI" id="CHEBI:57945"/>
        <dbReference type="ChEBI" id="CHEBI:65315"/>
        <dbReference type="ChEBI" id="CHEBI:74443"/>
    </reaction>
    <physiologicalReaction direction="right-to-left" evidence="7">
        <dbReference type="Rhea" id="RHEA:69853"/>
    </physiologicalReaction>
</comment>
<dbReference type="Gene3D" id="3.20.20.70">
    <property type="entry name" value="Aldolase class I"/>
    <property type="match status" value="1"/>
</dbReference>
<accession>A0A427Y8K5</accession>